<dbReference type="InterPro" id="IPR052374">
    <property type="entry name" value="SERAC1"/>
</dbReference>
<dbReference type="PANTHER" id="PTHR48182">
    <property type="entry name" value="PROTEIN SERAC1"/>
    <property type="match status" value="1"/>
</dbReference>
<keyword evidence="6" id="KW-0472">Membrane</keyword>
<evidence type="ECO:0000256" key="1">
    <source>
        <dbReference type="ARBA" id="ARBA00004173"/>
    </source>
</evidence>
<dbReference type="SUPFAM" id="SSF53474">
    <property type="entry name" value="alpha/beta-Hydrolases"/>
    <property type="match status" value="1"/>
</dbReference>
<name>A0ABR3XGK2_9PEZI</name>
<evidence type="ECO:0000256" key="4">
    <source>
        <dbReference type="ARBA" id="ARBA00022824"/>
    </source>
</evidence>
<evidence type="ECO:0000256" key="5">
    <source>
        <dbReference type="ARBA" id="ARBA00023128"/>
    </source>
</evidence>
<proteinExistence type="predicted"/>
<keyword evidence="5" id="KW-0496">Mitochondrion</keyword>
<evidence type="ECO:0000313" key="8">
    <source>
        <dbReference type="Proteomes" id="UP001583177"/>
    </source>
</evidence>
<sequence>MSESDWSRQVFRLRKLPSHVCSLAEAARLVSSSLNVTTDQAIIYSLAKTSNHWEVPPSKVATLRFRSVPACLLDHVRDRQWNIPMPPAAFPPPTGSDVLILDTHFEGMTTLNDVDPGQHSADCIAISGLASHAFGSWQPRGPDKTFMWIRDEIPRSVPGMRTLIYGYDSKLVGSSSFQSISDIALNLIHQLKSGGWNLDSSKPIVFLAHSLGGLVLKEAIVQIADRDNSAACIIDRVCGAIMFGVPSMGMRQSHLIAMVEGQANELLVEDLSRENGSKYLRNLNKRFDGLSFIRRARIFRAYETVESPTVVVSFWGPGTLKPMARCSFAYTPEATFRWHLGQKWTSDCAGHSRFSDKPLYH</sequence>
<keyword evidence="4" id="KW-0256">Endoplasmic reticulum</keyword>
<dbReference type="PANTHER" id="PTHR48182:SF2">
    <property type="entry name" value="PROTEIN SERAC1"/>
    <property type="match status" value="1"/>
</dbReference>
<organism evidence="7 8">
    <name type="scientific">Diaporthe australafricana</name>
    <dbReference type="NCBI Taxonomy" id="127596"/>
    <lineage>
        <taxon>Eukaryota</taxon>
        <taxon>Fungi</taxon>
        <taxon>Dikarya</taxon>
        <taxon>Ascomycota</taxon>
        <taxon>Pezizomycotina</taxon>
        <taxon>Sordariomycetes</taxon>
        <taxon>Sordariomycetidae</taxon>
        <taxon>Diaporthales</taxon>
        <taxon>Diaporthaceae</taxon>
        <taxon>Diaporthe</taxon>
    </lineage>
</organism>
<comment type="subcellular location">
    <subcellularLocation>
        <location evidence="2">Endoplasmic reticulum</location>
    </subcellularLocation>
    <subcellularLocation>
        <location evidence="3">Membrane</location>
    </subcellularLocation>
    <subcellularLocation>
        <location evidence="1">Mitochondrion</location>
    </subcellularLocation>
</comment>
<protein>
    <recommendedName>
        <fullName evidence="9">DUF676 domain-containing protein</fullName>
    </recommendedName>
</protein>
<dbReference type="Proteomes" id="UP001583177">
    <property type="component" value="Unassembled WGS sequence"/>
</dbReference>
<evidence type="ECO:0000313" key="7">
    <source>
        <dbReference type="EMBL" id="KAL1874856.1"/>
    </source>
</evidence>
<reference evidence="7 8" key="1">
    <citation type="journal article" date="2024" name="IMA Fungus">
        <title>IMA Genome - F19 : A genome assembly and annotation guide to empower mycologists, including annotated draft genome sequences of Ceratocystis pirilliformis, Diaporthe australafricana, Fusarium ophioides, Paecilomyces lecythidis, and Sporothrix stenoceras.</title>
        <authorList>
            <person name="Aylward J."/>
            <person name="Wilson A.M."/>
            <person name="Visagie C.M."/>
            <person name="Spraker J."/>
            <person name="Barnes I."/>
            <person name="Buitendag C."/>
            <person name="Ceriani C."/>
            <person name="Del Mar Angel L."/>
            <person name="du Plessis D."/>
            <person name="Fuchs T."/>
            <person name="Gasser K."/>
            <person name="Kramer D."/>
            <person name="Li W."/>
            <person name="Munsamy K."/>
            <person name="Piso A."/>
            <person name="Price J.L."/>
            <person name="Sonnekus B."/>
            <person name="Thomas C."/>
            <person name="van der Nest A."/>
            <person name="van Dijk A."/>
            <person name="van Heerden A."/>
            <person name="van Vuuren N."/>
            <person name="Yilmaz N."/>
            <person name="Duong T.A."/>
            <person name="van der Merwe N.A."/>
            <person name="Wingfield M.J."/>
            <person name="Wingfield B.D."/>
        </authorList>
    </citation>
    <scope>NUCLEOTIDE SEQUENCE [LARGE SCALE GENOMIC DNA]</scope>
    <source>
        <strain evidence="7 8">CMW 18300</strain>
    </source>
</reference>
<accession>A0ABR3XGK2</accession>
<dbReference type="Gene3D" id="3.40.50.1820">
    <property type="entry name" value="alpha/beta hydrolase"/>
    <property type="match status" value="1"/>
</dbReference>
<gene>
    <name evidence="7" type="ORF">Daus18300_003397</name>
</gene>
<dbReference type="InterPro" id="IPR029058">
    <property type="entry name" value="AB_hydrolase_fold"/>
</dbReference>
<keyword evidence="8" id="KW-1185">Reference proteome</keyword>
<dbReference type="EMBL" id="JAWRVE010000021">
    <property type="protein sequence ID" value="KAL1874856.1"/>
    <property type="molecule type" value="Genomic_DNA"/>
</dbReference>
<comment type="caution">
    <text evidence="7">The sequence shown here is derived from an EMBL/GenBank/DDBJ whole genome shotgun (WGS) entry which is preliminary data.</text>
</comment>
<evidence type="ECO:0008006" key="9">
    <source>
        <dbReference type="Google" id="ProtNLM"/>
    </source>
</evidence>
<evidence type="ECO:0000256" key="6">
    <source>
        <dbReference type="ARBA" id="ARBA00023136"/>
    </source>
</evidence>
<evidence type="ECO:0000256" key="2">
    <source>
        <dbReference type="ARBA" id="ARBA00004240"/>
    </source>
</evidence>
<evidence type="ECO:0000256" key="3">
    <source>
        <dbReference type="ARBA" id="ARBA00004370"/>
    </source>
</evidence>